<dbReference type="PANTHER" id="PTHR21666:SF270">
    <property type="entry name" value="MUREIN HYDROLASE ACTIVATOR ENVC"/>
    <property type="match status" value="1"/>
</dbReference>
<protein>
    <submittedName>
        <fullName evidence="3">LysM peptidoglycan-binding domain-containing M23 family metallopeptidase</fullName>
    </submittedName>
</protein>
<dbReference type="Proteomes" id="UP001203880">
    <property type="component" value="Unassembled WGS sequence"/>
</dbReference>
<dbReference type="InterPro" id="IPR011055">
    <property type="entry name" value="Dup_hybrid_motif"/>
</dbReference>
<dbReference type="CDD" id="cd12797">
    <property type="entry name" value="M23_peptidase"/>
    <property type="match status" value="1"/>
</dbReference>
<keyword evidence="4" id="KW-1185">Reference proteome</keyword>
<comment type="caution">
    <text evidence="3">The sequence shown here is derived from an EMBL/GenBank/DDBJ whole genome shotgun (WGS) entry which is preliminary data.</text>
</comment>
<dbReference type="InterPro" id="IPR036779">
    <property type="entry name" value="LysM_dom_sf"/>
</dbReference>
<sequence length="391" mass="40770">MAVPFDGSRMRWPLAIAATGLLAACEGPLDYDLRGQVGAFNTTEAAQNVNTQARPSPDSRGVISYPNYQVAVARRGDTVTSLSNRIGVPPGEVARFNGLNASDKLRDGEVVSLPRRVAEPAPGSGNVDIATIAGSAIDQAPDTTPVQTTTLAPAKPAAPAAPAGPEPIRHKVKRGETAYTVSRLYQVPVKSLAEWNGLGPDFAIREGQYLLIPVKDQPAPISVAVATTTTAVSGPGQGSPTPTPPSSTAALPDEKISAKPPEAPDVSLPEKATNSSARLGYPVTGKVIRTYAKGKNEGIDIAAAPGTAVLAAEAGTVAAITADADEVPIIVVRHKNNLLTVYANVSGIEVKKGSRVKRGQKIAQLRSGNDAYVHFEVRQGFESVDPEPYLK</sequence>
<proteinExistence type="predicted"/>
<dbReference type="EMBL" id="JAMFMB010000018">
    <property type="protein sequence ID" value="MCL6284741.1"/>
    <property type="molecule type" value="Genomic_DNA"/>
</dbReference>
<dbReference type="SUPFAM" id="SSF51261">
    <property type="entry name" value="Duplicated hybrid motif"/>
    <property type="match status" value="1"/>
</dbReference>
<dbReference type="Gene3D" id="3.10.350.10">
    <property type="entry name" value="LysM domain"/>
    <property type="match status" value="2"/>
</dbReference>
<dbReference type="InterPro" id="IPR050570">
    <property type="entry name" value="Cell_wall_metabolism_enzyme"/>
</dbReference>
<dbReference type="PROSITE" id="PS51782">
    <property type="entry name" value="LYSM"/>
    <property type="match status" value="1"/>
</dbReference>
<organism evidence="3 4">
    <name type="scientific">Ruegeria spongiae</name>
    <dbReference type="NCBI Taxonomy" id="2942209"/>
    <lineage>
        <taxon>Bacteria</taxon>
        <taxon>Pseudomonadati</taxon>
        <taxon>Pseudomonadota</taxon>
        <taxon>Alphaproteobacteria</taxon>
        <taxon>Rhodobacterales</taxon>
        <taxon>Roseobacteraceae</taxon>
        <taxon>Ruegeria</taxon>
    </lineage>
</organism>
<dbReference type="PANTHER" id="PTHR21666">
    <property type="entry name" value="PEPTIDASE-RELATED"/>
    <property type="match status" value="1"/>
</dbReference>
<dbReference type="CDD" id="cd00118">
    <property type="entry name" value="LysM"/>
    <property type="match status" value="2"/>
</dbReference>
<dbReference type="Pfam" id="PF01476">
    <property type="entry name" value="LysM"/>
    <property type="match status" value="2"/>
</dbReference>
<feature type="compositionally biased region" description="Low complexity" evidence="1">
    <location>
        <begin position="230"/>
        <end position="240"/>
    </location>
</feature>
<evidence type="ECO:0000259" key="2">
    <source>
        <dbReference type="PROSITE" id="PS51782"/>
    </source>
</evidence>
<feature type="region of interest" description="Disordered" evidence="1">
    <location>
        <begin position="230"/>
        <end position="274"/>
    </location>
</feature>
<gene>
    <name evidence="3" type="ORF">M3P21_14485</name>
</gene>
<name>A0ABT0Q4E1_9RHOB</name>
<dbReference type="Pfam" id="PF01551">
    <property type="entry name" value="Peptidase_M23"/>
    <property type="match status" value="1"/>
</dbReference>
<dbReference type="Gene3D" id="2.70.70.10">
    <property type="entry name" value="Glucose Permease (Domain IIA)"/>
    <property type="match status" value="1"/>
</dbReference>
<evidence type="ECO:0000256" key="1">
    <source>
        <dbReference type="SAM" id="MobiDB-lite"/>
    </source>
</evidence>
<dbReference type="InterPro" id="IPR016047">
    <property type="entry name" value="M23ase_b-sheet_dom"/>
</dbReference>
<feature type="domain" description="LysM" evidence="2">
    <location>
        <begin position="168"/>
        <end position="212"/>
    </location>
</feature>
<evidence type="ECO:0000313" key="3">
    <source>
        <dbReference type="EMBL" id="MCL6284741.1"/>
    </source>
</evidence>
<reference evidence="3" key="1">
    <citation type="submission" date="2022-05" db="EMBL/GenBank/DDBJ databases">
        <authorList>
            <person name="Park J.-S."/>
        </authorList>
    </citation>
    <scope>NUCLEOTIDE SEQUENCE</scope>
    <source>
        <strain evidence="3">2012CJ41-6</strain>
    </source>
</reference>
<dbReference type="InterPro" id="IPR018392">
    <property type="entry name" value="LysM"/>
</dbReference>
<accession>A0ABT0Q4E1</accession>
<dbReference type="SMART" id="SM00257">
    <property type="entry name" value="LysM"/>
    <property type="match status" value="2"/>
</dbReference>
<dbReference type="RefSeq" id="WP_249710879.1">
    <property type="nucleotide sequence ID" value="NZ_JAMFMB010000018.1"/>
</dbReference>
<dbReference type="SUPFAM" id="SSF54106">
    <property type="entry name" value="LysM domain"/>
    <property type="match status" value="1"/>
</dbReference>
<evidence type="ECO:0000313" key="4">
    <source>
        <dbReference type="Proteomes" id="UP001203880"/>
    </source>
</evidence>